<dbReference type="OrthoDB" id="3196285at2"/>
<dbReference type="InterPro" id="IPR042070">
    <property type="entry name" value="PucR_C-HTH_sf"/>
</dbReference>
<dbReference type="Proteomes" id="UP000029015">
    <property type="component" value="Unassembled WGS sequence"/>
</dbReference>
<protein>
    <submittedName>
        <fullName evidence="5">Transcriptional regulator, CdaR</fullName>
    </submittedName>
</protein>
<name>A0A086YZF4_9BIFI</name>
<dbReference type="eggNOG" id="COG3835">
    <property type="taxonomic scope" value="Bacteria"/>
</dbReference>
<dbReference type="Pfam" id="PF05651">
    <property type="entry name" value="Diacid_rec"/>
    <property type="match status" value="1"/>
</dbReference>
<proteinExistence type="inferred from homology"/>
<keyword evidence="6" id="KW-1185">Reference proteome</keyword>
<evidence type="ECO:0000259" key="4">
    <source>
        <dbReference type="Pfam" id="PF17853"/>
    </source>
</evidence>
<dbReference type="RefSeq" id="WP_051905188.1">
    <property type="nucleotide sequence ID" value="NZ_CP011786.1"/>
</dbReference>
<evidence type="ECO:0000259" key="3">
    <source>
        <dbReference type="Pfam" id="PF13556"/>
    </source>
</evidence>
<comment type="similarity">
    <text evidence="1">Belongs to the CdaR family.</text>
</comment>
<dbReference type="EMBL" id="JGYK01000001">
    <property type="protein sequence ID" value="KFI39654.1"/>
    <property type="molecule type" value="Genomic_DNA"/>
</dbReference>
<dbReference type="Pfam" id="PF13556">
    <property type="entry name" value="HTH_30"/>
    <property type="match status" value="1"/>
</dbReference>
<dbReference type="Pfam" id="PF17853">
    <property type="entry name" value="GGDEF_2"/>
    <property type="match status" value="1"/>
</dbReference>
<reference evidence="5 6" key="1">
    <citation type="submission" date="2014-03" db="EMBL/GenBank/DDBJ databases">
        <title>Genomics of Bifidobacteria.</title>
        <authorList>
            <person name="Ventura M."/>
            <person name="Milani C."/>
            <person name="Lugli G.A."/>
        </authorList>
    </citation>
    <scope>NUCLEOTIDE SEQUENCE [LARGE SCALE GENOMIC DNA]</scope>
    <source>
        <strain evidence="5 6">DSM 22766</strain>
    </source>
</reference>
<evidence type="ECO:0000259" key="2">
    <source>
        <dbReference type="Pfam" id="PF05651"/>
    </source>
</evidence>
<feature type="domain" description="PucR C-terminal helix-turn-helix" evidence="3">
    <location>
        <begin position="314"/>
        <end position="365"/>
    </location>
</feature>
<feature type="domain" description="Putative sugar diacid recognition" evidence="2">
    <location>
        <begin position="3"/>
        <end position="132"/>
    </location>
</feature>
<dbReference type="AlphaFoldDB" id="A0A086YZF4"/>
<dbReference type="InterPro" id="IPR008599">
    <property type="entry name" value="Diacid_rec"/>
</dbReference>
<organism evidence="5 6">
    <name type="scientific">Bifidobacterium actinocoloniiforme DSM 22766</name>
    <dbReference type="NCBI Taxonomy" id="1437605"/>
    <lineage>
        <taxon>Bacteria</taxon>
        <taxon>Bacillati</taxon>
        <taxon>Actinomycetota</taxon>
        <taxon>Actinomycetes</taxon>
        <taxon>Bifidobacteriales</taxon>
        <taxon>Bifidobacteriaceae</taxon>
        <taxon>Bifidobacterium</taxon>
    </lineage>
</organism>
<dbReference type="InterPro" id="IPR041522">
    <property type="entry name" value="CdaR_GGDEF"/>
</dbReference>
<sequence length="395" mass="44267">MDIDPQIAETIVSNIKGVLNHEINLFDTSGTIIASTDRSRIGTGHDGARLAVEVKHTISIDNEHQFEGARNGINVPVLLNDSVVAVIGITGRREEVEPFGNIIKKMTEILIRENMEKVTQFDHRMMMSNLVNVLSGRRQDPGLAAYLASVLGVELDRPRRAVVGGPQEGDLGEGQDRVFVLLSQKLEDRPDCLLSVSHQQVSLLVDLPEDGPDTTEDLAKDLQETLADRLGLQLAFGMGGREPRHEDYWKSYSQAERTLDWLLFTRRTSITDFADLDLGRLVSALSPEEAQGFVDRVFGNLNDRRIDDFQTIFAAYTRHNGSIIHAADDLYLHKNTMQNRLNTIASETGYNPRVLKDYAVLSAAFTLRKYLRFKRRRGLPGYRTDPPNDSSRARA</sequence>
<evidence type="ECO:0000256" key="1">
    <source>
        <dbReference type="ARBA" id="ARBA00006754"/>
    </source>
</evidence>
<evidence type="ECO:0000313" key="6">
    <source>
        <dbReference type="Proteomes" id="UP000029015"/>
    </source>
</evidence>
<accession>A0A086YZF4</accession>
<feature type="domain" description="CdaR GGDEF-like" evidence="4">
    <location>
        <begin position="136"/>
        <end position="260"/>
    </location>
</feature>
<gene>
    <name evidence="5" type="ORF">BACT_0354</name>
</gene>
<evidence type="ECO:0000313" key="5">
    <source>
        <dbReference type="EMBL" id="KFI39654.1"/>
    </source>
</evidence>
<comment type="caution">
    <text evidence="5">The sequence shown here is derived from an EMBL/GenBank/DDBJ whole genome shotgun (WGS) entry which is preliminary data.</text>
</comment>
<dbReference type="PANTHER" id="PTHR33744:SF16">
    <property type="entry name" value="CARBOHYDRATE DIACID REGULATOR"/>
    <property type="match status" value="1"/>
</dbReference>
<dbReference type="InterPro" id="IPR025736">
    <property type="entry name" value="PucR_C-HTH_dom"/>
</dbReference>
<dbReference type="PANTHER" id="PTHR33744">
    <property type="entry name" value="CARBOHYDRATE DIACID REGULATOR"/>
    <property type="match status" value="1"/>
</dbReference>
<dbReference type="Gene3D" id="1.10.10.2840">
    <property type="entry name" value="PucR C-terminal helix-turn-helix domain"/>
    <property type="match status" value="1"/>
</dbReference>
<dbReference type="InterPro" id="IPR051448">
    <property type="entry name" value="CdaR-like_regulators"/>
</dbReference>